<dbReference type="EMBL" id="QUSK01000021">
    <property type="protein sequence ID" value="RGD74832.1"/>
    <property type="molecule type" value="Genomic_DNA"/>
</dbReference>
<proteinExistence type="predicted"/>
<name>A0A3E3DZW3_9FIRM</name>
<organism evidence="1 2">
    <name type="scientific">Faecalicoccus pleomorphus</name>
    <dbReference type="NCBI Taxonomy" id="1323"/>
    <lineage>
        <taxon>Bacteria</taxon>
        <taxon>Bacillati</taxon>
        <taxon>Bacillota</taxon>
        <taxon>Erysipelotrichia</taxon>
        <taxon>Erysipelotrichales</taxon>
        <taxon>Erysipelotrichaceae</taxon>
        <taxon>Faecalicoccus</taxon>
    </lineage>
</organism>
<dbReference type="AlphaFoldDB" id="A0A3E3DZW3"/>
<sequence length="66" mass="7650">MKAKEMFESMGWKQTTNEPSHIAYERGYRTIYFIRDGESGIVTSSGHINMHVLKAINEQCKEIGWI</sequence>
<dbReference type="RefSeq" id="WP_117446776.1">
    <property type="nucleotide sequence ID" value="NZ_JBFBOW010000001.1"/>
</dbReference>
<gene>
    <name evidence="1" type="ORF">DXC78_09345</name>
</gene>
<protein>
    <submittedName>
        <fullName evidence="1">Uncharacterized protein</fullName>
    </submittedName>
</protein>
<reference evidence="1 2" key="1">
    <citation type="submission" date="2018-08" db="EMBL/GenBank/DDBJ databases">
        <title>A genome reference for cultivated species of the human gut microbiota.</title>
        <authorList>
            <person name="Zou Y."/>
            <person name="Xue W."/>
            <person name="Luo G."/>
        </authorList>
    </citation>
    <scope>NUCLEOTIDE SEQUENCE [LARGE SCALE GENOMIC DNA]</scope>
    <source>
        <strain evidence="1 2">TF08-11</strain>
    </source>
</reference>
<evidence type="ECO:0000313" key="1">
    <source>
        <dbReference type="EMBL" id="RGD74832.1"/>
    </source>
</evidence>
<evidence type="ECO:0000313" key="2">
    <source>
        <dbReference type="Proteomes" id="UP000260721"/>
    </source>
</evidence>
<dbReference type="Proteomes" id="UP000260721">
    <property type="component" value="Unassembled WGS sequence"/>
</dbReference>
<accession>A0A3E3DZW3</accession>
<comment type="caution">
    <text evidence="1">The sequence shown here is derived from an EMBL/GenBank/DDBJ whole genome shotgun (WGS) entry which is preliminary data.</text>
</comment>